<feature type="region of interest" description="Disordered" evidence="1">
    <location>
        <begin position="1"/>
        <end position="137"/>
    </location>
</feature>
<dbReference type="EMBL" id="MU004233">
    <property type="protein sequence ID" value="KAF2671099.1"/>
    <property type="molecule type" value="Genomic_DNA"/>
</dbReference>
<feature type="compositionally biased region" description="Low complexity" evidence="1">
    <location>
        <begin position="115"/>
        <end position="131"/>
    </location>
</feature>
<evidence type="ECO:0000313" key="3">
    <source>
        <dbReference type="Proteomes" id="UP000799302"/>
    </source>
</evidence>
<feature type="compositionally biased region" description="Low complexity" evidence="1">
    <location>
        <begin position="70"/>
        <end position="94"/>
    </location>
</feature>
<sequence>MPVINWDAKPWFPLTTEENVPTKRSRYEHAPNHAEDTEHSGYPNKLARTEDIAQSIEEIDRDVKPPIGLHHSPYASSSASGPPSTPASSSPHTSLPRLLSGNSHSDRRERDESTGSRQTTRTTETDTPATTYNESHRPSLAFLRRHDFHGNSNGNGNSWYLSPSDFPKVPPRHISNSPESDDFQSKPAPIRSFTVSVAPGRSITKTEFATGGLVVRNYSQGLARDSESSALDSGTEWNDTGSSDCADSDSGAKSDNESNKSTTHSNSDELFLYNPEAARYWCPEVNTQDIQLCLLHRPETQMITQRANLVPKGCELNLNGHGVIGMLVGVWIPKEHKTVNHFSNLNEGRDPDTENRSINALIEDKSFVFKEQAHTHMTFRVYMLLHGSKDRIKLYAACNPNFEGICELYKVNVPEVFFTRQFADMATTATTTRWGGWAKDIKVTATQVLREYRNQGNRITATLRQQQTSAILRDFGQLLWKSHEFDLPAAGQFVFRFLQKYPDINDTYDTVNRFAVYKLGKAIRRFNHTIQMDQLKNFVVVWGRLIYLRKSPWNLHELLIRTEEVISEIEEAPKDAK</sequence>
<feature type="compositionally biased region" description="Polar residues" evidence="1">
    <location>
        <begin position="228"/>
        <end position="238"/>
    </location>
</feature>
<feature type="compositionally biased region" description="Basic and acidic residues" evidence="1">
    <location>
        <begin position="104"/>
        <end position="114"/>
    </location>
</feature>
<protein>
    <submittedName>
        <fullName evidence="2">Uncharacterized protein</fullName>
    </submittedName>
</protein>
<evidence type="ECO:0000256" key="1">
    <source>
        <dbReference type="SAM" id="MobiDB-lite"/>
    </source>
</evidence>
<feature type="compositionally biased region" description="Basic and acidic residues" evidence="1">
    <location>
        <begin position="25"/>
        <end position="39"/>
    </location>
</feature>
<proteinExistence type="predicted"/>
<gene>
    <name evidence="2" type="ORF">BT63DRAFT_438632</name>
</gene>
<evidence type="ECO:0000313" key="2">
    <source>
        <dbReference type="EMBL" id="KAF2671099.1"/>
    </source>
</evidence>
<reference evidence="2" key="1">
    <citation type="journal article" date="2020" name="Stud. Mycol.">
        <title>101 Dothideomycetes genomes: a test case for predicting lifestyles and emergence of pathogens.</title>
        <authorList>
            <person name="Haridas S."/>
            <person name="Albert R."/>
            <person name="Binder M."/>
            <person name="Bloem J."/>
            <person name="Labutti K."/>
            <person name="Salamov A."/>
            <person name="Andreopoulos B."/>
            <person name="Baker S."/>
            <person name="Barry K."/>
            <person name="Bills G."/>
            <person name="Bluhm B."/>
            <person name="Cannon C."/>
            <person name="Castanera R."/>
            <person name="Culley D."/>
            <person name="Daum C."/>
            <person name="Ezra D."/>
            <person name="Gonzalez J."/>
            <person name="Henrissat B."/>
            <person name="Kuo A."/>
            <person name="Liang C."/>
            <person name="Lipzen A."/>
            <person name="Lutzoni F."/>
            <person name="Magnuson J."/>
            <person name="Mondo S."/>
            <person name="Nolan M."/>
            <person name="Ohm R."/>
            <person name="Pangilinan J."/>
            <person name="Park H.-J."/>
            <person name="Ramirez L."/>
            <person name="Alfaro M."/>
            <person name="Sun H."/>
            <person name="Tritt A."/>
            <person name="Yoshinaga Y."/>
            <person name="Zwiers L.-H."/>
            <person name="Turgeon B."/>
            <person name="Goodwin S."/>
            <person name="Spatafora J."/>
            <person name="Crous P."/>
            <person name="Grigoriev I."/>
        </authorList>
    </citation>
    <scope>NUCLEOTIDE SEQUENCE</scope>
    <source>
        <strain evidence="2">CBS 115976</strain>
    </source>
</reference>
<keyword evidence="3" id="KW-1185">Reference proteome</keyword>
<name>A0A6A6UFP0_9PEZI</name>
<feature type="region of interest" description="Disordered" evidence="1">
    <location>
        <begin position="226"/>
        <end position="267"/>
    </location>
</feature>
<dbReference type="AlphaFoldDB" id="A0A6A6UFP0"/>
<dbReference type="Proteomes" id="UP000799302">
    <property type="component" value="Unassembled WGS sequence"/>
</dbReference>
<accession>A0A6A6UFP0</accession>
<organism evidence="2 3">
    <name type="scientific">Microthyrium microscopicum</name>
    <dbReference type="NCBI Taxonomy" id="703497"/>
    <lineage>
        <taxon>Eukaryota</taxon>
        <taxon>Fungi</taxon>
        <taxon>Dikarya</taxon>
        <taxon>Ascomycota</taxon>
        <taxon>Pezizomycotina</taxon>
        <taxon>Dothideomycetes</taxon>
        <taxon>Dothideomycetes incertae sedis</taxon>
        <taxon>Microthyriales</taxon>
        <taxon>Microthyriaceae</taxon>
        <taxon>Microthyrium</taxon>
    </lineage>
</organism>
<feature type="compositionally biased region" description="Low complexity" evidence="1">
    <location>
        <begin position="239"/>
        <end position="249"/>
    </location>
</feature>